<evidence type="ECO:0000256" key="1">
    <source>
        <dbReference type="SAM" id="Phobius"/>
    </source>
</evidence>
<dbReference type="EMBL" id="VDGI01000048">
    <property type="protein sequence ID" value="TQR15497.1"/>
    <property type="molecule type" value="Genomic_DNA"/>
</dbReference>
<accession>A0A544TDF5</accession>
<reference evidence="2 3" key="1">
    <citation type="submission" date="2019-06" db="EMBL/GenBank/DDBJ databases">
        <title>Psychrobacillus vulpis sp. nov., a new species isolated from feces of a red fox that inhabits in The Tablas de Daimiel Natural Park, Albacete, Spain.</title>
        <authorList>
            <person name="Rodriguez M."/>
            <person name="Reina J.C."/>
            <person name="Bejar V."/>
            <person name="Llamas I."/>
        </authorList>
    </citation>
    <scope>NUCLEOTIDE SEQUENCE [LARGE SCALE GENOMIC DNA]</scope>
    <source>
        <strain evidence="2 3">Z8</strain>
    </source>
</reference>
<feature type="transmembrane region" description="Helical" evidence="1">
    <location>
        <begin position="58"/>
        <end position="78"/>
    </location>
</feature>
<keyword evidence="1" id="KW-0812">Transmembrane</keyword>
<organism evidence="2 3">
    <name type="scientific">Psychrobacillus vulpis</name>
    <dbReference type="NCBI Taxonomy" id="2325572"/>
    <lineage>
        <taxon>Bacteria</taxon>
        <taxon>Bacillati</taxon>
        <taxon>Bacillota</taxon>
        <taxon>Bacilli</taxon>
        <taxon>Bacillales</taxon>
        <taxon>Bacillaceae</taxon>
        <taxon>Psychrobacillus</taxon>
    </lineage>
</organism>
<dbReference type="Proteomes" id="UP000316626">
    <property type="component" value="Unassembled WGS sequence"/>
</dbReference>
<evidence type="ECO:0000313" key="3">
    <source>
        <dbReference type="Proteomes" id="UP000316626"/>
    </source>
</evidence>
<keyword evidence="3" id="KW-1185">Reference proteome</keyword>
<keyword evidence="1" id="KW-0472">Membrane</keyword>
<evidence type="ECO:0000313" key="2">
    <source>
        <dbReference type="EMBL" id="TQR15497.1"/>
    </source>
</evidence>
<sequence length="91" mass="10498">MFILFFVFFCISSIILGPIFYFVPTEKQKGYNLFFLVVMIFSFLTILVISPFMQIEEILLLMILFILVAAVSSSGYIFSKTDLENETKLTT</sequence>
<gene>
    <name evidence="2" type="ORF">FG384_19310</name>
</gene>
<dbReference type="OrthoDB" id="9947542at2"/>
<feature type="transmembrane region" description="Helical" evidence="1">
    <location>
        <begin position="30"/>
        <end position="52"/>
    </location>
</feature>
<proteinExistence type="predicted"/>
<name>A0A544TDF5_9BACI</name>
<comment type="caution">
    <text evidence="2">The sequence shown here is derived from an EMBL/GenBank/DDBJ whole genome shotgun (WGS) entry which is preliminary data.</text>
</comment>
<dbReference type="RefSeq" id="WP_142644316.1">
    <property type="nucleotide sequence ID" value="NZ_VDGI01000048.1"/>
</dbReference>
<protein>
    <submittedName>
        <fullName evidence="2">Uncharacterized protein</fullName>
    </submittedName>
</protein>
<keyword evidence="1" id="KW-1133">Transmembrane helix</keyword>
<feature type="transmembrane region" description="Helical" evidence="1">
    <location>
        <begin position="6"/>
        <end position="23"/>
    </location>
</feature>
<dbReference type="AlphaFoldDB" id="A0A544TDF5"/>